<evidence type="ECO:0000313" key="7">
    <source>
        <dbReference type="EMBL" id="NYJ34629.1"/>
    </source>
</evidence>
<feature type="domain" description="HTH tetR-type" evidence="6">
    <location>
        <begin position="8"/>
        <end position="68"/>
    </location>
</feature>
<accession>A0A7Z0EMJ6</accession>
<keyword evidence="1" id="KW-0678">Repressor</keyword>
<dbReference type="RefSeq" id="WP_179823321.1">
    <property type="nucleotide sequence ID" value="NZ_JACCFS010000001.1"/>
</dbReference>
<reference evidence="7 8" key="1">
    <citation type="submission" date="2020-07" db="EMBL/GenBank/DDBJ databases">
        <title>Sequencing the genomes of 1000 actinobacteria strains.</title>
        <authorList>
            <person name="Klenk H.-P."/>
        </authorList>
    </citation>
    <scope>NUCLEOTIDE SEQUENCE [LARGE SCALE GENOMIC DNA]</scope>
    <source>
        <strain evidence="7 8">DSM 44442</strain>
    </source>
</reference>
<dbReference type="InterPro" id="IPR036271">
    <property type="entry name" value="Tet_transcr_reg_TetR-rel_C_sf"/>
</dbReference>
<keyword evidence="2" id="KW-0805">Transcription regulation</keyword>
<keyword evidence="3 5" id="KW-0238">DNA-binding</keyword>
<dbReference type="Pfam" id="PF00440">
    <property type="entry name" value="TetR_N"/>
    <property type="match status" value="1"/>
</dbReference>
<comment type="caution">
    <text evidence="7">The sequence shown here is derived from an EMBL/GenBank/DDBJ whole genome shotgun (WGS) entry which is preliminary data.</text>
</comment>
<dbReference type="Pfam" id="PF13977">
    <property type="entry name" value="TetR_C_6"/>
    <property type="match status" value="1"/>
</dbReference>
<evidence type="ECO:0000256" key="2">
    <source>
        <dbReference type="ARBA" id="ARBA00023015"/>
    </source>
</evidence>
<evidence type="ECO:0000259" key="6">
    <source>
        <dbReference type="PROSITE" id="PS50977"/>
    </source>
</evidence>
<dbReference type="InterPro" id="IPR039538">
    <property type="entry name" value="BetI_C"/>
</dbReference>
<evidence type="ECO:0000256" key="5">
    <source>
        <dbReference type="PROSITE-ProRule" id="PRU00335"/>
    </source>
</evidence>
<dbReference type="PANTHER" id="PTHR30055:SF234">
    <property type="entry name" value="HTH-TYPE TRANSCRIPTIONAL REGULATOR BETI"/>
    <property type="match status" value="1"/>
</dbReference>
<dbReference type="PROSITE" id="PS50977">
    <property type="entry name" value="HTH_TETR_2"/>
    <property type="match status" value="1"/>
</dbReference>
<protein>
    <submittedName>
        <fullName evidence="7">AcrR family transcriptional regulator</fullName>
    </submittedName>
</protein>
<dbReference type="GO" id="GO:0003700">
    <property type="term" value="F:DNA-binding transcription factor activity"/>
    <property type="evidence" value="ECO:0007669"/>
    <property type="project" value="TreeGrafter"/>
</dbReference>
<dbReference type="PANTHER" id="PTHR30055">
    <property type="entry name" value="HTH-TYPE TRANSCRIPTIONAL REGULATOR RUTR"/>
    <property type="match status" value="1"/>
</dbReference>
<feature type="DNA-binding region" description="H-T-H motif" evidence="5">
    <location>
        <begin position="31"/>
        <end position="50"/>
    </location>
</feature>
<dbReference type="GO" id="GO:0000976">
    <property type="term" value="F:transcription cis-regulatory region binding"/>
    <property type="evidence" value="ECO:0007669"/>
    <property type="project" value="TreeGrafter"/>
</dbReference>
<dbReference type="SUPFAM" id="SSF48498">
    <property type="entry name" value="Tetracyclin repressor-like, C-terminal domain"/>
    <property type="match status" value="1"/>
</dbReference>
<dbReference type="InterPro" id="IPR001647">
    <property type="entry name" value="HTH_TetR"/>
</dbReference>
<dbReference type="InterPro" id="IPR050109">
    <property type="entry name" value="HTH-type_TetR-like_transc_reg"/>
</dbReference>
<evidence type="ECO:0000256" key="3">
    <source>
        <dbReference type="ARBA" id="ARBA00023125"/>
    </source>
</evidence>
<gene>
    <name evidence="7" type="ORF">HNR10_002510</name>
</gene>
<evidence type="ECO:0000313" key="8">
    <source>
        <dbReference type="Proteomes" id="UP000572051"/>
    </source>
</evidence>
<evidence type="ECO:0000256" key="4">
    <source>
        <dbReference type="ARBA" id="ARBA00023163"/>
    </source>
</evidence>
<dbReference type="EMBL" id="JACCFS010000001">
    <property type="protein sequence ID" value="NYJ34629.1"/>
    <property type="molecule type" value="Genomic_DNA"/>
</dbReference>
<evidence type="ECO:0000256" key="1">
    <source>
        <dbReference type="ARBA" id="ARBA00022491"/>
    </source>
</evidence>
<dbReference type="SUPFAM" id="SSF46689">
    <property type="entry name" value="Homeodomain-like"/>
    <property type="match status" value="1"/>
</dbReference>
<keyword evidence="4" id="KW-0804">Transcription</keyword>
<proteinExistence type="predicted"/>
<keyword evidence="8" id="KW-1185">Reference proteome</keyword>
<name>A0A7Z0EMJ6_9ACTN</name>
<dbReference type="Gene3D" id="1.10.357.10">
    <property type="entry name" value="Tetracycline Repressor, domain 2"/>
    <property type="match status" value="1"/>
</dbReference>
<dbReference type="InterPro" id="IPR009057">
    <property type="entry name" value="Homeodomain-like_sf"/>
</dbReference>
<dbReference type="Proteomes" id="UP000572051">
    <property type="component" value="Unassembled WGS sequence"/>
</dbReference>
<sequence>MARTADHEERRRQVAEALLRTVGRRGLARTTLADVAEEAGVSIGLVQSYFRTKSQLLRFGVDHLYKQAEARLRAVSEGPEPVRSVRDWLFRATETLLPLDDQRHREITVWLEYLPATKTDPEMARLHKDTTDQLLGALVQALDEGVRLGEFRLGLDSRTEAAGLVAFVDGLSIHHLVTGGDDFSRDAVRAALHTYLDRLLLAPESP</sequence>
<dbReference type="AlphaFoldDB" id="A0A7Z0EMJ6"/>
<organism evidence="7 8">
    <name type="scientific">Nocardiopsis aegyptia</name>
    <dbReference type="NCBI Taxonomy" id="220378"/>
    <lineage>
        <taxon>Bacteria</taxon>
        <taxon>Bacillati</taxon>
        <taxon>Actinomycetota</taxon>
        <taxon>Actinomycetes</taxon>
        <taxon>Streptosporangiales</taxon>
        <taxon>Nocardiopsidaceae</taxon>
        <taxon>Nocardiopsis</taxon>
    </lineage>
</organism>